<name>A0A2B7Y9W2_POLH7</name>
<feature type="compositionally biased region" description="Low complexity" evidence="5">
    <location>
        <begin position="291"/>
        <end position="310"/>
    </location>
</feature>
<evidence type="ECO:0000256" key="5">
    <source>
        <dbReference type="SAM" id="MobiDB-lite"/>
    </source>
</evidence>
<comment type="caution">
    <text evidence="7">The sequence shown here is derived from an EMBL/GenBank/DDBJ whole genome shotgun (WGS) entry which is preliminary data.</text>
</comment>
<feature type="region of interest" description="Disordered" evidence="5">
    <location>
        <begin position="261"/>
        <end position="310"/>
    </location>
</feature>
<dbReference type="AlphaFoldDB" id="A0A2B7Y9W2"/>
<organism evidence="7 8">
    <name type="scientific">Polytolypa hystricis (strain UAMH7299)</name>
    <dbReference type="NCBI Taxonomy" id="1447883"/>
    <lineage>
        <taxon>Eukaryota</taxon>
        <taxon>Fungi</taxon>
        <taxon>Dikarya</taxon>
        <taxon>Ascomycota</taxon>
        <taxon>Pezizomycotina</taxon>
        <taxon>Eurotiomycetes</taxon>
        <taxon>Eurotiomycetidae</taxon>
        <taxon>Onygenales</taxon>
        <taxon>Onygenales incertae sedis</taxon>
        <taxon>Polytolypa</taxon>
    </lineage>
</organism>
<sequence>MATTNTTTGPHISDPLLSLRRALTSAHAPPVLTTSPSISTAANSTTTDLTTATHLYVSHPLPQTIPLDTPTRFVSAASGNKPIDLRSIYFAWQKKDVAIPEYIAEAQAINEKVGQDETKKVLNLVFVERLDLITWLEGASEESEYIKPLEGVSAGAALAGAADVAASATMTAATATARAAEDSAKVASGAAGGVPTIPSAGAGGAQTVAGSQSGGRVAKVVDPRLQEIYNGERKMGDRNSVLRGIKPTDFSHVRKIAESFLGRSRSRSGQYPHGGMKPGMKAPIPTSGPGSIPKRSLDSSSSSSRRPTPIILLSPSASSLLRMSNIKSFLSDGVYVPPDHPTLASSTAPNLLYIMRTLQNIPDSSHPSSGGGLGSQSSSLTNPSAARKPTRFIIVDSTADFKPDYWNRVVAVFTTGQTWQFKSYKWSSPPELFKHATGIYVGWRGEDVPRDVKGWGRGVKSFAVDRWDEKSAGSVNASGMGGAGGGGPGGAPGAGGAVPARWRDRGVVEGIWMAIEEGMKARGWGSVK</sequence>
<accession>A0A2B7Y9W2</accession>
<dbReference type="Proteomes" id="UP000224634">
    <property type="component" value="Unassembled WGS sequence"/>
</dbReference>
<dbReference type="OrthoDB" id="2186602at2759"/>
<evidence type="ECO:0000256" key="4">
    <source>
        <dbReference type="ARBA" id="ARBA00023242"/>
    </source>
</evidence>
<gene>
    <name evidence="7" type="ORF">AJ80_04656</name>
</gene>
<feature type="compositionally biased region" description="Gly residues" evidence="5">
    <location>
        <begin position="479"/>
        <end position="496"/>
    </location>
</feature>
<dbReference type="GO" id="GO:0016593">
    <property type="term" value="C:Cdc73/Paf1 complex"/>
    <property type="evidence" value="ECO:0007669"/>
    <property type="project" value="InterPro"/>
</dbReference>
<keyword evidence="8" id="KW-1185">Reference proteome</keyword>
<dbReference type="InterPro" id="IPR038103">
    <property type="entry name" value="CDC73_C_sf"/>
</dbReference>
<keyword evidence="4" id="KW-0539">Nucleus</keyword>
<dbReference type="FunFam" id="3.40.50.11990:FF:000003">
    <property type="entry name" value="Pol II transcription elongation factor subunit Cdc73"/>
    <property type="match status" value="1"/>
</dbReference>
<evidence type="ECO:0000256" key="3">
    <source>
        <dbReference type="ARBA" id="ARBA00023163"/>
    </source>
</evidence>
<reference evidence="7 8" key="1">
    <citation type="submission" date="2017-10" db="EMBL/GenBank/DDBJ databases">
        <title>Comparative genomics in systemic dimorphic fungi from Ajellomycetaceae.</title>
        <authorList>
            <person name="Munoz J.F."/>
            <person name="Mcewen J.G."/>
            <person name="Clay O.K."/>
            <person name="Cuomo C.A."/>
        </authorList>
    </citation>
    <scope>NUCLEOTIDE SEQUENCE [LARGE SCALE GENOMIC DNA]</scope>
    <source>
        <strain evidence="7 8">UAMH7299</strain>
    </source>
</reference>
<evidence type="ECO:0000256" key="2">
    <source>
        <dbReference type="ARBA" id="ARBA00010427"/>
    </source>
</evidence>
<dbReference type="InterPro" id="IPR007852">
    <property type="entry name" value="Cdc73/Parafibromin"/>
</dbReference>
<dbReference type="GO" id="GO:0032968">
    <property type="term" value="P:positive regulation of transcription elongation by RNA polymerase II"/>
    <property type="evidence" value="ECO:0007669"/>
    <property type="project" value="TreeGrafter"/>
</dbReference>
<evidence type="ECO:0000313" key="8">
    <source>
        <dbReference type="Proteomes" id="UP000224634"/>
    </source>
</evidence>
<dbReference type="STRING" id="1447883.A0A2B7Y9W2"/>
<protein>
    <recommendedName>
        <fullName evidence="6">Cell division control protein 73 C-terminal domain-containing protein</fullName>
    </recommendedName>
</protein>
<comment type="subcellular location">
    <subcellularLocation>
        <location evidence="1">Nucleus</location>
    </subcellularLocation>
</comment>
<evidence type="ECO:0000256" key="1">
    <source>
        <dbReference type="ARBA" id="ARBA00004123"/>
    </source>
</evidence>
<dbReference type="Pfam" id="PF05179">
    <property type="entry name" value="CDC73_C"/>
    <property type="match status" value="1"/>
</dbReference>
<dbReference type="EMBL" id="PDNA01000061">
    <property type="protein sequence ID" value="PGH17833.1"/>
    <property type="molecule type" value="Genomic_DNA"/>
</dbReference>
<evidence type="ECO:0000313" key="7">
    <source>
        <dbReference type="EMBL" id="PGH17833.1"/>
    </source>
</evidence>
<dbReference type="PANTHER" id="PTHR12466:SF8">
    <property type="entry name" value="PARAFIBROMIN"/>
    <property type="match status" value="1"/>
</dbReference>
<feature type="region of interest" description="Disordered" evidence="5">
    <location>
        <begin position="363"/>
        <end position="384"/>
    </location>
</feature>
<evidence type="ECO:0000259" key="6">
    <source>
        <dbReference type="Pfam" id="PF05179"/>
    </source>
</evidence>
<dbReference type="GO" id="GO:0000993">
    <property type="term" value="F:RNA polymerase II complex binding"/>
    <property type="evidence" value="ECO:0007669"/>
    <property type="project" value="TreeGrafter"/>
</dbReference>
<dbReference type="InterPro" id="IPR031336">
    <property type="entry name" value="CDC73_C"/>
</dbReference>
<dbReference type="GO" id="GO:0006368">
    <property type="term" value="P:transcription elongation by RNA polymerase II"/>
    <property type="evidence" value="ECO:0007669"/>
    <property type="project" value="InterPro"/>
</dbReference>
<dbReference type="PANTHER" id="PTHR12466">
    <property type="entry name" value="CDC73 DOMAIN PROTEIN"/>
    <property type="match status" value="1"/>
</dbReference>
<feature type="region of interest" description="Disordered" evidence="5">
    <location>
        <begin position="476"/>
        <end position="497"/>
    </location>
</feature>
<comment type="similarity">
    <text evidence="2">Belongs to the CDC73 family.</text>
</comment>
<keyword evidence="3" id="KW-0804">Transcription</keyword>
<proteinExistence type="inferred from homology"/>
<feature type="domain" description="Cell division control protein 73 C-terminal" evidence="6">
    <location>
        <begin position="306"/>
        <end position="517"/>
    </location>
</feature>
<dbReference type="Gene3D" id="3.40.50.11990">
    <property type="entry name" value="RNA polymerase II accessory factor, Cdc73 C-terminal domain"/>
    <property type="match status" value="1"/>
</dbReference>